<dbReference type="EMBL" id="JAEKMH010000003">
    <property type="protein sequence ID" value="MBJ3785919.1"/>
    <property type="molecule type" value="Genomic_DNA"/>
</dbReference>
<dbReference type="InterPro" id="IPR029058">
    <property type="entry name" value="AB_hydrolase_fold"/>
</dbReference>
<protein>
    <submittedName>
        <fullName evidence="2">Alpha/beta fold hydrolase</fullName>
    </submittedName>
</protein>
<evidence type="ECO:0000313" key="2">
    <source>
        <dbReference type="EMBL" id="MBJ3785919.1"/>
    </source>
</evidence>
<dbReference type="PANTHER" id="PTHR43194">
    <property type="entry name" value="HYDROLASE ALPHA/BETA FOLD FAMILY"/>
    <property type="match status" value="1"/>
</dbReference>
<comment type="caution">
    <text evidence="2">The sequence shown here is derived from an EMBL/GenBank/DDBJ whole genome shotgun (WGS) entry which is preliminary data.</text>
</comment>
<keyword evidence="2" id="KW-0378">Hydrolase</keyword>
<dbReference type="PRINTS" id="PR00111">
    <property type="entry name" value="ABHYDROLASE"/>
</dbReference>
<dbReference type="SUPFAM" id="SSF53474">
    <property type="entry name" value="alpha/beta-Hydrolases"/>
    <property type="match status" value="1"/>
</dbReference>
<dbReference type="Pfam" id="PF00561">
    <property type="entry name" value="Abhydrolase_1"/>
    <property type="match status" value="1"/>
</dbReference>
<dbReference type="InterPro" id="IPR000073">
    <property type="entry name" value="AB_hydrolase_1"/>
</dbReference>
<dbReference type="AlphaFoldDB" id="A0A934ISD7"/>
<dbReference type="GO" id="GO:0016787">
    <property type="term" value="F:hydrolase activity"/>
    <property type="evidence" value="ECO:0007669"/>
    <property type="project" value="UniProtKB-KW"/>
</dbReference>
<dbReference type="InterPro" id="IPR050228">
    <property type="entry name" value="Carboxylesterase_BioH"/>
</dbReference>
<dbReference type="RefSeq" id="WP_198877137.1">
    <property type="nucleotide sequence ID" value="NZ_JAEKMH010000003.1"/>
</dbReference>
<organism evidence="2 3">
    <name type="scientific">Devosia sediminis</name>
    <dbReference type="NCBI Taxonomy" id="2798801"/>
    <lineage>
        <taxon>Bacteria</taxon>
        <taxon>Pseudomonadati</taxon>
        <taxon>Pseudomonadota</taxon>
        <taxon>Alphaproteobacteria</taxon>
        <taxon>Hyphomicrobiales</taxon>
        <taxon>Devosiaceae</taxon>
        <taxon>Devosia</taxon>
    </lineage>
</organism>
<reference evidence="2" key="1">
    <citation type="submission" date="2020-12" db="EMBL/GenBank/DDBJ databases">
        <title>Devosia sp. MSA67 isolated from Mo River.</title>
        <authorList>
            <person name="Ma F."/>
            <person name="Zi Z."/>
        </authorList>
    </citation>
    <scope>NUCLEOTIDE SEQUENCE</scope>
    <source>
        <strain evidence="2">MSA67</strain>
    </source>
</reference>
<dbReference type="Proteomes" id="UP000602124">
    <property type="component" value="Unassembled WGS sequence"/>
</dbReference>
<dbReference type="Gene3D" id="3.40.50.1820">
    <property type="entry name" value="alpha/beta hydrolase"/>
    <property type="match status" value="1"/>
</dbReference>
<accession>A0A934ISD7</accession>
<evidence type="ECO:0000313" key="3">
    <source>
        <dbReference type="Proteomes" id="UP000602124"/>
    </source>
</evidence>
<name>A0A934ISD7_9HYPH</name>
<evidence type="ECO:0000259" key="1">
    <source>
        <dbReference type="Pfam" id="PF00561"/>
    </source>
</evidence>
<dbReference type="PANTHER" id="PTHR43194:SF2">
    <property type="entry name" value="PEROXISOMAL MEMBRANE PROTEIN LPX1"/>
    <property type="match status" value="1"/>
</dbReference>
<feature type="domain" description="AB hydrolase-1" evidence="1">
    <location>
        <begin position="25"/>
        <end position="133"/>
    </location>
</feature>
<proteinExistence type="predicted"/>
<gene>
    <name evidence="2" type="ORF">JEQ47_14425</name>
</gene>
<keyword evidence="3" id="KW-1185">Reference proteome</keyword>
<sequence length="276" mass="29054">MEYREIVADDGTRLRFGLTGPESGPAMLLCHGLCAGGDQFAADATWFGERGIRVLLPDLRGHGQSGVPASIDAAGFSPERMRADLYAMADATELAAVHWVGNSLGGILGLGAAAEAPDRLRSLTLFGTALSLDLPPVVGLVPLLDIVPGRALAAEITARNTTRNRAAWPLIVQLLRQYNGRAVGEIASHVRRYDLVSAAQGWTGPALVLVGELDTSVNRVLIPQLQAIEGKPNWRVEHLAGGGHCANLDATGAWREAVLNFVTAPAVQSAARGGAY</sequence>